<dbReference type="AlphaFoldDB" id="G5C0P9"/>
<dbReference type="STRING" id="10181.G5C0P9"/>
<dbReference type="Proteomes" id="UP000006813">
    <property type="component" value="Unassembled WGS sequence"/>
</dbReference>
<dbReference type="GO" id="GO:0031083">
    <property type="term" value="C:BLOC-1 complex"/>
    <property type="evidence" value="ECO:0007669"/>
    <property type="project" value="TreeGrafter"/>
</dbReference>
<dbReference type="PANTHER" id="PTHR16230">
    <property type="entry name" value="CAPPUCCINO"/>
    <property type="match status" value="1"/>
</dbReference>
<dbReference type="InParanoid" id="G5C0P9"/>
<dbReference type="InterPro" id="IPR024857">
    <property type="entry name" value="Cappuccino"/>
</dbReference>
<reference evidence="1 2" key="1">
    <citation type="journal article" date="2011" name="Nature">
        <title>Genome sequencing reveals insights into physiology and longevity of the naked mole rat.</title>
        <authorList>
            <person name="Kim E.B."/>
            <person name="Fang X."/>
            <person name="Fushan A.A."/>
            <person name="Huang Z."/>
            <person name="Lobanov A.V."/>
            <person name="Han L."/>
            <person name="Marino S.M."/>
            <person name="Sun X."/>
            <person name="Turanov A.A."/>
            <person name="Yang P."/>
            <person name="Yim S.H."/>
            <person name="Zhao X."/>
            <person name="Kasaikina M.V."/>
            <person name="Stoletzki N."/>
            <person name="Peng C."/>
            <person name="Polak P."/>
            <person name="Xiong Z."/>
            <person name="Kiezun A."/>
            <person name="Zhu Y."/>
            <person name="Chen Y."/>
            <person name="Kryukov G.V."/>
            <person name="Zhang Q."/>
            <person name="Peshkin L."/>
            <person name="Yang L."/>
            <person name="Bronson R.T."/>
            <person name="Buffenstein R."/>
            <person name="Wang B."/>
            <person name="Han C."/>
            <person name="Li Q."/>
            <person name="Chen L."/>
            <person name="Zhao W."/>
            <person name="Sunyaev S.R."/>
            <person name="Park T.J."/>
            <person name="Zhang G."/>
            <person name="Wang J."/>
            <person name="Gladyshev V.N."/>
        </authorList>
    </citation>
    <scope>NUCLEOTIDE SEQUENCE [LARGE SCALE GENOMIC DNA]</scope>
</reference>
<sequence>MLEMIRGDSLQVVSEVVSRVCAKAGEMRRIYGQIDKLEAFMRMVGGSVARMEEQVARDVAELGTFPRAFKKLLHTISVLSLFNKSSPTRTQHTTYEPPALFRT</sequence>
<evidence type="ECO:0000313" key="2">
    <source>
        <dbReference type="Proteomes" id="UP000006813"/>
    </source>
</evidence>
<accession>G5C0P9</accession>
<dbReference type="PANTHER" id="PTHR16230:SF4">
    <property type="entry name" value="BIOGENESIS OF LYSOSOME-RELATED ORGANELLES COMPLEX 1 SUBUNIT 4"/>
    <property type="match status" value="1"/>
</dbReference>
<organism evidence="1 2">
    <name type="scientific">Heterocephalus glaber</name>
    <name type="common">Naked mole rat</name>
    <dbReference type="NCBI Taxonomy" id="10181"/>
    <lineage>
        <taxon>Eukaryota</taxon>
        <taxon>Metazoa</taxon>
        <taxon>Chordata</taxon>
        <taxon>Craniata</taxon>
        <taxon>Vertebrata</taxon>
        <taxon>Euteleostomi</taxon>
        <taxon>Mammalia</taxon>
        <taxon>Eutheria</taxon>
        <taxon>Euarchontoglires</taxon>
        <taxon>Glires</taxon>
        <taxon>Rodentia</taxon>
        <taxon>Hystricomorpha</taxon>
        <taxon>Bathyergidae</taxon>
        <taxon>Heterocephalus</taxon>
    </lineage>
</organism>
<protein>
    <submittedName>
        <fullName evidence="1">Cappuccino-like protein</fullName>
    </submittedName>
</protein>
<evidence type="ECO:0000313" key="1">
    <source>
        <dbReference type="EMBL" id="EHB15110.1"/>
    </source>
</evidence>
<name>G5C0P9_HETGA</name>
<dbReference type="EMBL" id="JH172722">
    <property type="protein sequence ID" value="EHB15110.1"/>
    <property type="molecule type" value="Genomic_DNA"/>
</dbReference>
<gene>
    <name evidence="1" type="ORF">GW7_20486</name>
</gene>
<proteinExistence type="predicted"/>